<dbReference type="Gene3D" id="2.60.120.920">
    <property type="match status" value="1"/>
</dbReference>
<dbReference type="Proteomes" id="UP000887563">
    <property type="component" value="Unplaced"/>
</dbReference>
<feature type="coiled-coil region" evidence="1">
    <location>
        <begin position="54"/>
        <end position="146"/>
    </location>
</feature>
<proteinExistence type="predicted"/>
<reference evidence="3" key="1">
    <citation type="submission" date="2022-11" db="UniProtKB">
        <authorList>
            <consortium name="WormBaseParasite"/>
        </authorList>
    </citation>
    <scope>IDENTIFICATION</scope>
</reference>
<accession>A0A914KZ98</accession>
<dbReference type="WBParaSite" id="Minc3s00175g06777">
    <property type="protein sequence ID" value="Minc3s00175g06777"/>
    <property type="gene ID" value="Minc3s00175g06777"/>
</dbReference>
<name>A0A914KZ98_MELIC</name>
<organism evidence="2 3">
    <name type="scientific">Meloidogyne incognita</name>
    <name type="common">Southern root-knot nematode worm</name>
    <name type="synonym">Oxyuris incognita</name>
    <dbReference type="NCBI Taxonomy" id="6306"/>
    <lineage>
        <taxon>Eukaryota</taxon>
        <taxon>Metazoa</taxon>
        <taxon>Ecdysozoa</taxon>
        <taxon>Nematoda</taxon>
        <taxon>Chromadorea</taxon>
        <taxon>Rhabditida</taxon>
        <taxon>Tylenchina</taxon>
        <taxon>Tylenchomorpha</taxon>
        <taxon>Tylenchoidea</taxon>
        <taxon>Meloidogynidae</taxon>
        <taxon>Meloidogyninae</taxon>
        <taxon>Meloidogyne</taxon>
        <taxon>Meloidogyne incognita group</taxon>
    </lineage>
</organism>
<keyword evidence="1" id="KW-0175">Coiled coil</keyword>
<evidence type="ECO:0000313" key="2">
    <source>
        <dbReference type="Proteomes" id="UP000887563"/>
    </source>
</evidence>
<evidence type="ECO:0000313" key="3">
    <source>
        <dbReference type="WBParaSite" id="Minc3s00175g06777"/>
    </source>
</evidence>
<dbReference type="AlphaFoldDB" id="A0A914KZ98"/>
<keyword evidence="2" id="KW-1185">Reference proteome</keyword>
<dbReference type="InterPro" id="IPR043136">
    <property type="entry name" value="B30.2/SPRY_sf"/>
</dbReference>
<protein>
    <submittedName>
        <fullName evidence="3">SPRY domain-containing protein</fullName>
    </submittedName>
</protein>
<evidence type="ECO:0000256" key="1">
    <source>
        <dbReference type="SAM" id="Coils"/>
    </source>
</evidence>
<sequence length="371" mass="43374">MTEEELSNFDMELIPSQTDYLIKFQNLQTKFFEEKENSLNLEKKVFYLENKEANELSNKKVADLTNEMEQFKNIQSLKEFNEKIKEIENKNVFLENKLKEKKEKIKKIKSDNQQKDEKINLLEKANDLFNKRIAELTIELEKLKNIQSLSFIKINNKWKIDIDNYKCCENKCINLDKPIVECIEGNGFINLINDENVNYIKCVEGKGVNKYSLIYTENSFKKPQNCINYSLFYFEIKCTTRIGGKLDNDTEMVIGLELEAANKGCIRFGSKIKYGALIVNENDKKFKIPMFSWNDNDVFGCGLVYPPEDVPYIFFTQNGKQIGKAVLLKDNCESFKPYIAINCCSVETNFGNNLETKPFIYDFSKHLFDKY</sequence>